<evidence type="ECO:0000256" key="1">
    <source>
        <dbReference type="SAM" id="MobiDB-lite"/>
    </source>
</evidence>
<organism evidence="3 4">
    <name type="scientific">Nocardioides humi</name>
    <dbReference type="NCBI Taxonomy" id="449461"/>
    <lineage>
        <taxon>Bacteria</taxon>
        <taxon>Bacillati</taxon>
        <taxon>Actinomycetota</taxon>
        <taxon>Actinomycetes</taxon>
        <taxon>Propionibacteriales</taxon>
        <taxon>Nocardioidaceae</taxon>
        <taxon>Nocardioides</taxon>
    </lineage>
</organism>
<keyword evidence="4" id="KW-1185">Reference proteome</keyword>
<feature type="transmembrane region" description="Helical" evidence="2">
    <location>
        <begin position="34"/>
        <end position="59"/>
    </location>
</feature>
<name>A0ABN1ZV93_9ACTN</name>
<keyword evidence="2" id="KW-1133">Transmembrane helix</keyword>
<proteinExistence type="predicted"/>
<evidence type="ECO:0008006" key="5">
    <source>
        <dbReference type="Google" id="ProtNLM"/>
    </source>
</evidence>
<feature type="region of interest" description="Disordered" evidence="1">
    <location>
        <begin position="1"/>
        <end position="23"/>
    </location>
</feature>
<sequence>MSQQPGPNPYDPRPYPAYGQGGPFYGPPPDHPQATMVLILGILGLVLCQAVSPFAWVIGGRVRKEIAASNGTLGGGQMVTIGWVLGIVGSCLLLALLALFVIYIVIIIVAIGASA</sequence>
<gene>
    <name evidence="3" type="ORF">GCM10009788_06160</name>
</gene>
<accession>A0ABN1ZV93</accession>
<protein>
    <recommendedName>
        <fullName evidence="5">DUF4190 domain-containing protein</fullName>
    </recommendedName>
</protein>
<feature type="compositionally biased region" description="Pro residues" evidence="1">
    <location>
        <begin position="1"/>
        <end position="15"/>
    </location>
</feature>
<evidence type="ECO:0000256" key="2">
    <source>
        <dbReference type="SAM" id="Phobius"/>
    </source>
</evidence>
<dbReference type="EMBL" id="BAAAOR010000005">
    <property type="protein sequence ID" value="GAA1505340.1"/>
    <property type="molecule type" value="Genomic_DNA"/>
</dbReference>
<evidence type="ECO:0000313" key="3">
    <source>
        <dbReference type="EMBL" id="GAA1505340.1"/>
    </source>
</evidence>
<reference evidence="3 4" key="1">
    <citation type="journal article" date="2019" name="Int. J. Syst. Evol. Microbiol.">
        <title>The Global Catalogue of Microorganisms (GCM) 10K type strain sequencing project: providing services to taxonomists for standard genome sequencing and annotation.</title>
        <authorList>
            <consortium name="The Broad Institute Genomics Platform"/>
            <consortium name="The Broad Institute Genome Sequencing Center for Infectious Disease"/>
            <person name="Wu L."/>
            <person name="Ma J."/>
        </authorList>
    </citation>
    <scope>NUCLEOTIDE SEQUENCE [LARGE SCALE GENOMIC DNA]</scope>
    <source>
        <strain evidence="3 4">JCM 14942</strain>
    </source>
</reference>
<feature type="transmembrane region" description="Helical" evidence="2">
    <location>
        <begin position="80"/>
        <end position="113"/>
    </location>
</feature>
<keyword evidence="2" id="KW-0472">Membrane</keyword>
<dbReference type="RefSeq" id="WP_141004031.1">
    <property type="nucleotide sequence ID" value="NZ_BAAAOR010000005.1"/>
</dbReference>
<dbReference type="Proteomes" id="UP001500842">
    <property type="component" value="Unassembled WGS sequence"/>
</dbReference>
<evidence type="ECO:0000313" key="4">
    <source>
        <dbReference type="Proteomes" id="UP001500842"/>
    </source>
</evidence>
<keyword evidence="2" id="KW-0812">Transmembrane</keyword>
<comment type="caution">
    <text evidence="3">The sequence shown here is derived from an EMBL/GenBank/DDBJ whole genome shotgun (WGS) entry which is preliminary data.</text>
</comment>